<evidence type="ECO:0000256" key="1">
    <source>
        <dbReference type="SAM" id="MobiDB-lite"/>
    </source>
</evidence>
<organism evidence="2 3">
    <name type="scientific">Thiorhodovibrio winogradskyi</name>
    <dbReference type="NCBI Taxonomy" id="77007"/>
    <lineage>
        <taxon>Bacteria</taxon>
        <taxon>Pseudomonadati</taxon>
        <taxon>Pseudomonadota</taxon>
        <taxon>Gammaproteobacteria</taxon>
        <taxon>Chromatiales</taxon>
        <taxon>Chromatiaceae</taxon>
        <taxon>Thiorhodovibrio</taxon>
    </lineage>
</organism>
<proteinExistence type="predicted"/>
<keyword evidence="3" id="KW-1185">Reference proteome</keyword>
<feature type="region of interest" description="Disordered" evidence="1">
    <location>
        <begin position="186"/>
        <end position="206"/>
    </location>
</feature>
<evidence type="ECO:0000313" key="2">
    <source>
        <dbReference type="EMBL" id="WPL15791.1"/>
    </source>
</evidence>
<dbReference type="Proteomes" id="UP001432180">
    <property type="component" value="Chromosome"/>
</dbReference>
<accession>A0ABZ0S6K6</accession>
<evidence type="ECO:0000313" key="3">
    <source>
        <dbReference type="Proteomes" id="UP001432180"/>
    </source>
</evidence>
<feature type="compositionally biased region" description="Polar residues" evidence="1">
    <location>
        <begin position="186"/>
        <end position="203"/>
    </location>
</feature>
<sequence length="228" mass="25571">MTIDSAWLAENCPQPVLLPGSVSALDIARWYAHDLANFLLAPSYCDTLRTYLPVWRLPLPERWFFVPHSIEETAMHCYRSAIREALERGCGSTGGHEIAQVLEEWAAAPVFKHPGLDGILASLLPDRTLELRYPDALDPDPNTAAREQYRVIGRRAHHRRLPPDSGNACWAKEPDWTPWIWNQASAEKTGGNQKSGQRDSLTQGREDIVNAFLRHEGAQPDDANDGNI</sequence>
<dbReference type="RefSeq" id="WP_328986341.1">
    <property type="nucleotide sequence ID" value="NZ_CP121472.1"/>
</dbReference>
<protein>
    <submittedName>
        <fullName evidence="2">Uncharacterized protein</fullName>
    </submittedName>
</protein>
<reference evidence="2 3" key="1">
    <citation type="journal article" date="2023" name="Microorganisms">
        <title>Thiorhodovibrio frisius and Trv. litoralis spp. nov., Two Novel Members from a Clade of Fastidious Purple Sulfur Bacteria That Exhibit Unique Red-Shifted Light-Harvesting Capabilities.</title>
        <authorList>
            <person name="Methner A."/>
            <person name="Kuzyk S.B."/>
            <person name="Petersen J."/>
            <person name="Bauer S."/>
            <person name="Brinkmann H."/>
            <person name="Sichau K."/>
            <person name="Wanner G."/>
            <person name="Wolf J."/>
            <person name="Neumann-Schaal M."/>
            <person name="Henke P."/>
            <person name="Tank M."/>
            <person name="Sproer C."/>
            <person name="Bunk B."/>
            <person name="Overmann J."/>
        </authorList>
    </citation>
    <scope>NUCLEOTIDE SEQUENCE [LARGE SCALE GENOMIC DNA]</scope>
    <source>
        <strain evidence="2 3">DSM 6702</strain>
    </source>
</reference>
<dbReference type="EMBL" id="CP121472">
    <property type="protein sequence ID" value="WPL15791.1"/>
    <property type="molecule type" value="Genomic_DNA"/>
</dbReference>
<gene>
    <name evidence="2" type="ORF">Thiowin_00708</name>
</gene>
<name>A0ABZ0S6K6_9GAMM</name>